<organism evidence="9 10">
    <name type="scientific">Cirrhinus mrigala</name>
    <name type="common">Mrigala</name>
    <dbReference type="NCBI Taxonomy" id="683832"/>
    <lineage>
        <taxon>Eukaryota</taxon>
        <taxon>Metazoa</taxon>
        <taxon>Chordata</taxon>
        <taxon>Craniata</taxon>
        <taxon>Vertebrata</taxon>
        <taxon>Euteleostomi</taxon>
        <taxon>Actinopterygii</taxon>
        <taxon>Neopterygii</taxon>
        <taxon>Teleostei</taxon>
        <taxon>Ostariophysi</taxon>
        <taxon>Cypriniformes</taxon>
        <taxon>Cyprinidae</taxon>
        <taxon>Labeoninae</taxon>
        <taxon>Labeonini</taxon>
        <taxon>Cirrhinus</taxon>
    </lineage>
</organism>
<dbReference type="Gene3D" id="3.10.20.370">
    <property type="match status" value="1"/>
</dbReference>
<evidence type="ECO:0000256" key="6">
    <source>
        <dbReference type="ARBA" id="ARBA00022918"/>
    </source>
</evidence>
<keyword evidence="3" id="KW-0540">Nuclease</keyword>
<evidence type="ECO:0000256" key="4">
    <source>
        <dbReference type="ARBA" id="ARBA00022759"/>
    </source>
</evidence>
<dbReference type="PANTHER" id="PTHR34072:SF52">
    <property type="entry name" value="RIBONUCLEASE H"/>
    <property type="match status" value="1"/>
</dbReference>
<feature type="compositionally biased region" description="Basic residues" evidence="7">
    <location>
        <begin position="322"/>
        <end position="333"/>
    </location>
</feature>
<dbReference type="Proteomes" id="UP001529510">
    <property type="component" value="Unassembled WGS sequence"/>
</dbReference>
<sequence length="549" mass="60775">MEHIATRQERVEEDLAALHHAAAQRAPLPDPRVQATQLLLKLTGHDDVELYLQIGLGPKRVGTVAGPVANRESADDYDVLKREILGRLGLSPISAAQLFHVWEYQPRRPARAQASELARLTQRWLLDGNPTAGQVAERGTIDRLLRALPPSTRRAVGMRNHTTLTELVESIELAEAAHQRKPGERAPSFPRRVFQERRSPEGTSQHVPWPAAPGPADEPMPTKDATPPPRAWLAGCVLHHELPQRDSVSLVKSAILPPRKDSKSRLPITCVHGDTHQVPARHVTLTAGPGEWQLEIGILKEDCPGFEQLLAAATQPAGPSGSRRRRRTGRRTSRPALLASDSGRDGEAQREDKRLKHCWAQNTILSRTSLSETACCTVSPSGGGRQSSHMPTRWLATSEPPTPFSVSGTAFIGRASTRQACATCQRIPLIPLPIIEVPFLLQTDASDTGLGAVLSQVRDGEEHPVMYISRKLTPPETHYAAVEKEALAIRWAVLELRYYLLGRRFTLLTDHAPLLWMAKAKATNARVTRWFLALQDFHFSMEHCPFLFI</sequence>
<keyword evidence="6" id="KW-0695">RNA-directed DNA polymerase</keyword>
<dbReference type="FunFam" id="3.10.20.370:FF:000001">
    <property type="entry name" value="Retrovirus-related Pol polyprotein from transposon 17.6-like protein"/>
    <property type="match status" value="1"/>
</dbReference>
<keyword evidence="1" id="KW-0808">Transferase</keyword>
<dbReference type="Gene3D" id="1.10.4020.10">
    <property type="entry name" value="DNA breaking-rejoining enzymes"/>
    <property type="match status" value="1"/>
</dbReference>
<evidence type="ECO:0000256" key="5">
    <source>
        <dbReference type="ARBA" id="ARBA00022801"/>
    </source>
</evidence>
<dbReference type="PANTHER" id="PTHR34072">
    <property type="entry name" value="ENZYMATIC POLYPROTEIN-RELATED"/>
    <property type="match status" value="1"/>
</dbReference>
<dbReference type="GO" id="GO:0003964">
    <property type="term" value="F:RNA-directed DNA polymerase activity"/>
    <property type="evidence" value="ECO:0007669"/>
    <property type="project" value="UniProtKB-KW"/>
</dbReference>
<evidence type="ECO:0000259" key="8">
    <source>
        <dbReference type="PROSITE" id="PS50804"/>
    </source>
</evidence>
<evidence type="ECO:0000256" key="7">
    <source>
        <dbReference type="SAM" id="MobiDB-lite"/>
    </source>
</evidence>
<feature type="region of interest" description="Disordered" evidence="7">
    <location>
        <begin position="177"/>
        <end position="226"/>
    </location>
</feature>
<dbReference type="AlphaFoldDB" id="A0ABD0Q4J6"/>
<comment type="caution">
    <text evidence="9">The sequence shown here is derived from an EMBL/GenBank/DDBJ whole genome shotgun (WGS) entry which is preliminary data.</text>
</comment>
<dbReference type="InterPro" id="IPR041373">
    <property type="entry name" value="RT_RNaseH"/>
</dbReference>
<keyword evidence="4" id="KW-0255">Endonuclease</keyword>
<accession>A0ABD0Q4J6</accession>
<dbReference type="CDD" id="cd09274">
    <property type="entry name" value="RNase_HI_RT_Ty3"/>
    <property type="match status" value="1"/>
</dbReference>
<dbReference type="SUPFAM" id="SSF56672">
    <property type="entry name" value="DNA/RNA polymerases"/>
    <property type="match status" value="1"/>
</dbReference>
<evidence type="ECO:0000313" key="10">
    <source>
        <dbReference type="Proteomes" id="UP001529510"/>
    </source>
</evidence>
<evidence type="ECO:0000256" key="1">
    <source>
        <dbReference type="ARBA" id="ARBA00022679"/>
    </source>
</evidence>
<dbReference type="EMBL" id="JAMKFB020000011">
    <property type="protein sequence ID" value="KAL0181204.1"/>
    <property type="molecule type" value="Genomic_DNA"/>
</dbReference>
<name>A0ABD0Q4J6_CIRMR</name>
<proteinExistence type="predicted"/>
<feature type="region of interest" description="Disordered" evidence="7">
    <location>
        <begin position="311"/>
        <end position="352"/>
    </location>
</feature>
<evidence type="ECO:0000256" key="3">
    <source>
        <dbReference type="ARBA" id="ARBA00022722"/>
    </source>
</evidence>
<keyword evidence="5" id="KW-0378">Hydrolase</keyword>
<dbReference type="PROSITE" id="PS50804">
    <property type="entry name" value="SCAN_BOX"/>
    <property type="match status" value="1"/>
</dbReference>
<dbReference type="SUPFAM" id="SSF47353">
    <property type="entry name" value="Retrovirus capsid dimerization domain-like"/>
    <property type="match status" value="1"/>
</dbReference>
<keyword evidence="10" id="KW-1185">Reference proteome</keyword>
<evidence type="ECO:0000256" key="2">
    <source>
        <dbReference type="ARBA" id="ARBA00022695"/>
    </source>
</evidence>
<keyword evidence="2" id="KW-0548">Nucleotidyltransferase</keyword>
<feature type="compositionally biased region" description="Basic and acidic residues" evidence="7">
    <location>
        <begin position="342"/>
        <end position="352"/>
    </location>
</feature>
<dbReference type="Pfam" id="PF17917">
    <property type="entry name" value="RT_RNaseH"/>
    <property type="match status" value="1"/>
</dbReference>
<dbReference type="InterPro" id="IPR003309">
    <property type="entry name" value="SCAN_dom"/>
</dbReference>
<gene>
    <name evidence="9" type="ORF">M9458_023610</name>
</gene>
<evidence type="ECO:0000313" key="9">
    <source>
        <dbReference type="EMBL" id="KAL0181204.1"/>
    </source>
</evidence>
<protein>
    <recommendedName>
        <fullName evidence="8">SCAN box domain-containing protein</fullName>
    </recommendedName>
</protein>
<dbReference type="GO" id="GO:0016787">
    <property type="term" value="F:hydrolase activity"/>
    <property type="evidence" value="ECO:0007669"/>
    <property type="project" value="UniProtKB-KW"/>
</dbReference>
<feature type="domain" description="SCAN box" evidence="8">
    <location>
        <begin position="97"/>
        <end position="172"/>
    </location>
</feature>
<dbReference type="InterPro" id="IPR043502">
    <property type="entry name" value="DNA/RNA_pol_sf"/>
</dbReference>
<reference evidence="9 10" key="1">
    <citation type="submission" date="2024-05" db="EMBL/GenBank/DDBJ databases">
        <title>Genome sequencing and assembly of Indian major carp, Cirrhinus mrigala (Hamilton, 1822).</title>
        <authorList>
            <person name="Mohindra V."/>
            <person name="Chowdhury L.M."/>
            <person name="Lal K."/>
            <person name="Jena J.K."/>
        </authorList>
    </citation>
    <scope>NUCLEOTIDE SEQUENCE [LARGE SCALE GENOMIC DNA]</scope>
    <source>
        <strain evidence="9">CM1030</strain>
        <tissue evidence="9">Blood</tissue>
    </source>
</reference>
<dbReference type="GO" id="GO:0004519">
    <property type="term" value="F:endonuclease activity"/>
    <property type="evidence" value="ECO:0007669"/>
    <property type="project" value="UniProtKB-KW"/>
</dbReference>
<dbReference type="InterPro" id="IPR038269">
    <property type="entry name" value="SCAN_sf"/>
</dbReference>